<accession>E7RNZ3</accession>
<name>E7RNZ3_9BACT</name>
<evidence type="ECO:0000313" key="1">
    <source>
        <dbReference type="EMBL" id="EFZ37436.1"/>
    </source>
</evidence>
<dbReference type="AlphaFoldDB" id="E7RNZ3"/>
<organism evidence="1 2">
    <name type="scientific">Hoylesella oralis ATCC 33269</name>
    <dbReference type="NCBI Taxonomy" id="873533"/>
    <lineage>
        <taxon>Bacteria</taxon>
        <taxon>Pseudomonadati</taxon>
        <taxon>Bacteroidota</taxon>
        <taxon>Bacteroidia</taxon>
        <taxon>Bacteroidales</taxon>
        <taxon>Prevotellaceae</taxon>
        <taxon>Hoylesella</taxon>
    </lineage>
</organism>
<gene>
    <name evidence="1" type="ORF">HMPREF0663_10894</name>
</gene>
<dbReference type="Gene3D" id="1.50.10.20">
    <property type="match status" value="1"/>
</dbReference>
<dbReference type="HOGENOM" id="CLU_089217_1_0_10"/>
<dbReference type="GO" id="GO:0031179">
    <property type="term" value="P:peptide modification"/>
    <property type="evidence" value="ECO:0007669"/>
    <property type="project" value="InterPro"/>
</dbReference>
<reference evidence="1" key="1">
    <citation type="submission" date="2011-01" db="EMBL/GenBank/DDBJ databases">
        <authorList>
            <person name="Muzny D."/>
            <person name="Qin X."/>
            <person name="Buhay C."/>
            <person name="Dugan-Rocha S."/>
            <person name="Ding Y."/>
            <person name="Chen G."/>
            <person name="Hawes A."/>
            <person name="Holder M."/>
            <person name="Jhangiani S."/>
            <person name="Johnson A."/>
            <person name="Khan Z."/>
            <person name="Li Z."/>
            <person name="Liu W."/>
            <person name="Liu X."/>
            <person name="Perez L."/>
            <person name="Shen H."/>
            <person name="Wang Q."/>
            <person name="Watt J."/>
            <person name="Xi L."/>
            <person name="Xin Y."/>
            <person name="Zhou J."/>
            <person name="Deng J."/>
            <person name="Jiang H."/>
            <person name="Liu Y."/>
            <person name="Qu J."/>
            <person name="Song X.-Z."/>
            <person name="Zhang L."/>
            <person name="Villasana D."/>
            <person name="Johnson A."/>
            <person name="Liu J."/>
            <person name="Liyanage D."/>
            <person name="Lorensuhewa L."/>
            <person name="Robinson T."/>
            <person name="Song A."/>
            <person name="Song B.-B."/>
            <person name="Dinh H."/>
            <person name="Thornton R."/>
            <person name="Coyle M."/>
            <person name="Francisco L."/>
            <person name="Jackson L."/>
            <person name="Javaid M."/>
            <person name="Korchina V."/>
            <person name="Kovar C."/>
            <person name="Mata R."/>
            <person name="Mathew T."/>
            <person name="Ngo R."/>
            <person name="Nguyen L."/>
            <person name="Nguyen N."/>
            <person name="Okwuonu G."/>
            <person name="Ongeri F."/>
            <person name="Pham C."/>
            <person name="Simmons D."/>
            <person name="Wilczek-Boney K."/>
            <person name="Hale W."/>
            <person name="Jakkamsetti A."/>
            <person name="Pham P."/>
            <person name="Ruth R."/>
            <person name="San Lucas F."/>
            <person name="Warren J."/>
            <person name="Zhang J."/>
            <person name="Zhao Z."/>
            <person name="Zhou C."/>
            <person name="Zhu D."/>
            <person name="Lee S."/>
            <person name="Bess C."/>
            <person name="Blankenburg K."/>
            <person name="Forbes L."/>
            <person name="Fu Q."/>
            <person name="Gubbala S."/>
            <person name="Hirani K."/>
            <person name="Jayaseelan J.C."/>
            <person name="Lara F."/>
            <person name="Munidasa M."/>
            <person name="Palculict T."/>
            <person name="Patil S."/>
            <person name="Pu L.-L."/>
            <person name="Saada N."/>
            <person name="Tang L."/>
            <person name="Weissenberger G."/>
            <person name="Zhu Y."/>
            <person name="Hemphill L."/>
            <person name="Shang Y."/>
            <person name="Youmans B."/>
            <person name="Ayvaz T."/>
            <person name="Ross M."/>
            <person name="Santibanez J."/>
            <person name="Aqrawi P."/>
            <person name="Gross S."/>
            <person name="Joshi V."/>
            <person name="Fowler G."/>
            <person name="Nazareth L."/>
            <person name="Reid J."/>
            <person name="Worley K."/>
            <person name="Petrosino J."/>
            <person name="Highlander S."/>
            <person name="Gibbs R."/>
        </authorList>
    </citation>
    <scope>NUCLEOTIDE SEQUENCE [LARGE SCALE GENOMIC DNA]</scope>
    <source>
        <strain evidence="1">ATCC 33269</strain>
    </source>
</reference>
<dbReference type="EMBL" id="AEPE02000003">
    <property type="protein sequence ID" value="EFZ37436.1"/>
    <property type="molecule type" value="Genomic_DNA"/>
</dbReference>
<dbReference type="Proteomes" id="UP000005580">
    <property type="component" value="Unassembled WGS sequence"/>
</dbReference>
<keyword evidence="2" id="KW-1185">Reference proteome</keyword>
<dbReference type="eggNOG" id="COG3279">
    <property type="taxonomic scope" value="Bacteria"/>
</dbReference>
<dbReference type="Pfam" id="PF05147">
    <property type="entry name" value="LANC_like"/>
    <property type="match status" value="1"/>
</dbReference>
<evidence type="ECO:0000313" key="2">
    <source>
        <dbReference type="Proteomes" id="UP000005580"/>
    </source>
</evidence>
<evidence type="ECO:0008006" key="3">
    <source>
        <dbReference type="Google" id="ProtNLM"/>
    </source>
</evidence>
<protein>
    <recommendedName>
        <fullName evidence="3">Lanthionine synthetase C-like protein</fullName>
    </recommendedName>
</protein>
<sequence length="230" mass="26557">MHHENKQKIDINTDISYLILYSSFLNNLGLLNGKTGICIFFYHYATFTGCKRYHRFADELINELYSEISNNSLIDFANGLCGIAWGISYLTIHNFVEVDNGVLDELDEKIMEIDTERIKDYSLERGLAGFGYYAMSRYCSQSSKTKITKDYIEKLLSALLKNQDNDCIDIYNNYKNGKYEDVTQIEKDLLHFLTPVKQIRHIIPSSPLSLNGVAGYNLRQILKKRENGYI</sequence>
<proteinExistence type="predicted"/>
<dbReference type="SUPFAM" id="SSF158745">
    <property type="entry name" value="LanC-like"/>
    <property type="match status" value="1"/>
</dbReference>
<dbReference type="InterPro" id="IPR007822">
    <property type="entry name" value="LANC-like"/>
</dbReference>
<comment type="caution">
    <text evidence="1">The sequence shown here is derived from an EMBL/GenBank/DDBJ whole genome shotgun (WGS) entry which is preliminary data.</text>
</comment>